<keyword evidence="8" id="KW-1185">Reference proteome</keyword>
<dbReference type="Proteomes" id="UP000886595">
    <property type="component" value="Unassembled WGS sequence"/>
</dbReference>
<dbReference type="EMBL" id="JAAMPC010000004">
    <property type="protein sequence ID" value="KAG2316515.1"/>
    <property type="molecule type" value="Genomic_DNA"/>
</dbReference>
<dbReference type="GO" id="GO:0060320">
    <property type="term" value="P:rejection of self pollen"/>
    <property type="evidence" value="ECO:0007669"/>
    <property type="project" value="UniProtKB-KW"/>
</dbReference>
<comment type="caution">
    <text evidence="7">The sequence shown here is derived from an EMBL/GenBank/DDBJ whole genome shotgun (WGS) entry which is preliminary data.</text>
</comment>
<reference evidence="7 8" key="1">
    <citation type="submission" date="2020-02" db="EMBL/GenBank/DDBJ databases">
        <authorList>
            <person name="Ma Q."/>
            <person name="Huang Y."/>
            <person name="Song X."/>
            <person name="Pei D."/>
        </authorList>
    </citation>
    <scope>NUCLEOTIDE SEQUENCE [LARGE SCALE GENOMIC DNA]</scope>
    <source>
        <strain evidence="7">Sxm20200214</strain>
        <tissue evidence="7">Leaf</tissue>
    </source>
</reference>
<protein>
    <recommendedName>
        <fullName evidence="6">S-protein homolog</fullName>
    </recommendedName>
</protein>
<gene>
    <name evidence="7" type="ORF">Bca52824_019637</name>
</gene>
<comment type="subcellular location">
    <subcellularLocation>
        <location evidence="1 6">Secreted</location>
    </subcellularLocation>
</comment>
<dbReference type="PANTHER" id="PTHR31232:SF78">
    <property type="entry name" value="S-PROTEIN HOMOLOG"/>
    <property type="match status" value="1"/>
</dbReference>
<dbReference type="Pfam" id="PF05938">
    <property type="entry name" value="Self-incomp_S1"/>
    <property type="match status" value="1"/>
</dbReference>
<evidence type="ECO:0000256" key="3">
    <source>
        <dbReference type="ARBA" id="ARBA00022471"/>
    </source>
</evidence>
<keyword evidence="5 6" id="KW-0732">Signal</keyword>
<comment type="similarity">
    <text evidence="2 6">Belongs to the plant self-incompatibility (S1) protein family.</text>
</comment>
<evidence type="ECO:0000256" key="1">
    <source>
        <dbReference type="ARBA" id="ARBA00004613"/>
    </source>
</evidence>
<dbReference type="OrthoDB" id="1727555at2759"/>
<feature type="signal peptide" evidence="6">
    <location>
        <begin position="1"/>
        <end position="20"/>
    </location>
</feature>
<evidence type="ECO:0000256" key="4">
    <source>
        <dbReference type="ARBA" id="ARBA00022525"/>
    </source>
</evidence>
<evidence type="ECO:0000256" key="2">
    <source>
        <dbReference type="ARBA" id="ARBA00005581"/>
    </source>
</evidence>
<accession>A0A8X7VTF3</accession>
<sequence>MNNPLIVLIVFGICIGSSNGFQTYMLGKRTVMLCNQLEHNKLLKIRCDNGEGEKLVKIGGEYEFTFGDDFFGTTRYSCTMNQGPNNFKHHQEFAAYDASWSKAFVATCKWIAREDGIYFSQDENPPLKRYAWDDPHLLKN</sequence>
<evidence type="ECO:0000256" key="6">
    <source>
        <dbReference type="RuleBase" id="RU367044"/>
    </source>
</evidence>
<feature type="chain" id="PRO_5036516076" description="S-protein homolog" evidence="6">
    <location>
        <begin position="21"/>
        <end position="140"/>
    </location>
</feature>
<keyword evidence="3 6" id="KW-0713">Self-incompatibility</keyword>
<dbReference type="AlphaFoldDB" id="A0A8X7VTF3"/>
<keyword evidence="4 6" id="KW-0964">Secreted</keyword>
<dbReference type="InterPro" id="IPR010264">
    <property type="entry name" value="Self-incomp_S1"/>
</dbReference>
<organism evidence="7 8">
    <name type="scientific">Brassica carinata</name>
    <name type="common">Ethiopian mustard</name>
    <name type="synonym">Abyssinian cabbage</name>
    <dbReference type="NCBI Taxonomy" id="52824"/>
    <lineage>
        <taxon>Eukaryota</taxon>
        <taxon>Viridiplantae</taxon>
        <taxon>Streptophyta</taxon>
        <taxon>Embryophyta</taxon>
        <taxon>Tracheophyta</taxon>
        <taxon>Spermatophyta</taxon>
        <taxon>Magnoliopsida</taxon>
        <taxon>eudicotyledons</taxon>
        <taxon>Gunneridae</taxon>
        <taxon>Pentapetalae</taxon>
        <taxon>rosids</taxon>
        <taxon>malvids</taxon>
        <taxon>Brassicales</taxon>
        <taxon>Brassicaceae</taxon>
        <taxon>Brassiceae</taxon>
        <taxon>Brassica</taxon>
    </lineage>
</organism>
<proteinExistence type="inferred from homology"/>
<dbReference type="PANTHER" id="PTHR31232">
    <property type="match status" value="1"/>
</dbReference>
<evidence type="ECO:0000313" key="8">
    <source>
        <dbReference type="Proteomes" id="UP000886595"/>
    </source>
</evidence>
<evidence type="ECO:0000313" key="7">
    <source>
        <dbReference type="EMBL" id="KAG2316515.1"/>
    </source>
</evidence>
<evidence type="ECO:0000256" key="5">
    <source>
        <dbReference type="ARBA" id="ARBA00022729"/>
    </source>
</evidence>
<dbReference type="GO" id="GO:0005576">
    <property type="term" value="C:extracellular region"/>
    <property type="evidence" value="ECO:0007669"/>
    <property type="project" value="UniProtKB-SubCell"/>
</dbReference>
<name>A0A8X7VTF3_BRACI</name>